<reference evidence="5 6" key="1">
    <citation type="submission" date="2021-03" db="EMBL/GenBank/DDBJ databases">
        <title>Sequencing the genomes of 1000 actinobacteria strains.</title>
        <authorList>
            <person name="Klenk H.-P."/>
        </authorList>
    </citation>
    <scope>NUCLEOTIDE SEQUENCE [LARGE SCALE GENOMIC DNA]</scope>
    <source>
        <strain evidence="5 6">DSM 44580</strain>
    </source>
</reference>
<dbReference type="SUPFAM" id="SSF50156">
    <property type="entry name" value="PDZ domain-like"/>
    <property type="match status" value="1"/>
</dbReference>
<dbReference type="Gene3D" id="2.40.10.120">
    <property type="match status" value="1"/>
</dbReference>
<evidence type="ECO:0000256" key="3">
    <source>
        <dbReference type="SAM" id="MobiDB-lite"/>
    </source>
</evidence>
<evidence type="ECO:0000256" key="2">
    <source>
        <dbReference type="ARBA" id="ARBA00022801"/>
    </source>
</evidence>
<dbReference type="InterPro" id="IPR036034">
    <property type="entry name" value="PDZ_sf"/>
</dbReference>
<feature type="domain" description="PDZ" evidence="4">
    <location>
        <begin position="414"/>
        <end position="487"/>
    </location>
</feature>
<dbReference type="GO" id="GO:0006508">
    <property type="term" value="P:proteolysis"/>
    <property type="evidence" value="ECO:0007669"/>
    <property type="project" value="UniProtKB-KW"/>
</dbReference>
<dbReference type="InterPro" id="IPR009003">
    <property type="entry name" value="Peptidase_S1_PA"/>
</dbReference>
<accession>A0ABS5AIR9</accession>
<keyword evidence="1 5" id="KW-0645">Protease</keyword>
<dbReference type="InterPro" id="IPR001940">
    <property type="entry name" value="Peptidase_S1C"/>
</dbReference>
<evidence type="ECO:0000313" key="5">
    <source>
        <dbReference type="EMBL" id="MBP2476474.1"/>
    </source>
</evidence>
<organism evidence="5 6">
    <name type="scientific">Crossiella equi</name>
    <dbReference type="NCBI Taxonomy" id="130796"/>
    <lineage>
        <taxon>Bacteria</taxon>
        <taxon>Bacillati</taxon>
        <taxon>Actinomycetota</taxon>
        <taxon>Actinomycetes</taxon>
        <taxon>Pseudonocardiales</taxon>
        <taxon>Pseudonocardiaceae</taxon>
        <taxon>Crossiella</taxon>
    </lineage>
</organism>
<feature type="compositionally biased region" description="Basic and acidic residues" evidence="3">
    <location>
        <begin position="10"/>
        <end position="26"/>
    </location>
</feature>
<dbReference type="Gene3D" id="2.30.42.10">
    <property type="match status" value="1"/>
</dbReference>
<dbReference type="SUPFAM" id="SSF50494">
    <property type="entry name" value="Trypsin-like serine proteases"/>
    <property type="match status" value="1"/>
</dbReference>
<dbReference type="InterPro" id="IPR051201">
    <property type="entry name" value="Chloro_Bact_Ser_Proteases"/>
</dbReference>
<protein>
    <submittedName>
        <fullName evidence="5">S1-C subfamily serine protease</fullName>
    </submittedName>
</protein>
<dbReference type="Pfam" id="PF13365">
    <property type="entry name" value="Trypsin_2"/>
    <property type="match status" value="1"/>
</dbReference>
<evidence type="ECO:0000313" key="6">
    <source>
        <dbReference type="Proteomes" id="UP001519363"/>
    </source>
</evidence>
<evidence type="ECO:0000259" key="4">
    <source>
        <dbReference type="PROSITE" id="PS50106"/>
    </source>
</evidence>
<dbReference type="SMART" id="SM00228">
    <property type="entry name" value="PDZ"/>
    <property type="match status" value="1"/>
</dbReference>
<gene>
    <name evidence="5" type="ORF">JOF53_005346</name>
</gene>
<dbReference type="Proteomes" id="UP001519363">
    <property type="component" value="Unassembled WGS sequence"/>
</dbReference>
<dbReference type="InterPro" id="IPR001478">
    <property type="entry name" value="PDZ"/>
</dbReference>
<dbReference type="GO" id="GO:0008233">
    <property type="term" value="F:peptidase activity"/>
    <property type="evidence" value="ECO:0007669"/>
    <property type="project" value="UniProtKB-KW"/>
</dbReference>
<dbReference type="PANTHER" id="PTHR43343">
    <property type="entry name" value="PEPTIDASE S12"/>
    <property type="match status" value="1"/>
</dbReference>
<dbReference type="Pfam" id="PF13180">
    <property type="entry name" value="PDZ_2"/>
    <property type="match status" value="1"/>
</dbReference>
<keyword evidence="6" id="KW-1185">Reference proteome</keyword>
<feature type="region of interest" description="Disordered" evidence="3">
    <location>
        <begin position="1"/>
        <end position="138"/>
    </location>
</feature>
<comment type="caution">
    <text evidence="5">The sequence shown here is derived from an EMBL/GenBank/DDBJ whole genome shotgun (WGS) entry which is preliminary data.</text>
</comment>
<sequence>MSEQQPDPSAEQRPRLEPRPLHRPAVDPEQSAVFSRPAGVDAAFDPHRPETPNQAIRLAVPPPEALSKAFGRPSGSEDLLQRPPGDPAGDPHPEPDPVLWSANGGAPEGAAWRDPAAGAVLGPPATPVGQEGPEAPAATVPGARLSLRELAFGKRLKPSAVAGLVAVVLAISLVGGVLGRLTAEGANPLNDPDITLAEVAPGKERDPGSLAALAKKVLPSVVSIEVRLGDSGGLGSGVVIDGKGYVITNNHVVEMAANAQNAKVEVVFHDSQRAPARIVGRDPKNDLAVLKVEVSNLTVAQIGKSGDLQVGDKVIAIGNPLGLAGSVSEGIVSAVNRPFRIEDVVFNAVQTDAAINQGNSGGALVDSTGALIGINTAIVSRSGGSVGLGFAIPIDDAKGIAEALIRSGVVKHPEIGLNLRSVMNATVSGAQVQNVVQNGAAAEAGVQEGDVIMKLGDRNVKNADELLVAVQQHKIGETVPVLLARQGRQLTLNVTLKSD</sequence>
<dbReference type="PRINTS" id="PR00834">
    <property type="entry name" value="PROTEASES2C"/>
</dbReference>
<proteinExistence type="predicted"/>
<dbReference type="RefSeq" id="WP_086783098.1">
    <property type="nucleotide sequence ID" value="NZ_JAGIOO010000001.1"/>
</dbReference>
<name>A0ABS5AIR9_9PSEU</name>
<keyword evidence="2" id="KW-0378">Hydrolase</keyword>
<dbReference type="EMBL" id="JAGIOO010000001">
    <property type="protein sequence ID" value="MBP2476474.1"/>
    <property type="molecule type" value="Genomic_DNA"/>
</dbReference>
<evidence type="ECO:0000256" key="1">
    <source>
        <dbReference type="ARBA" id="ARBA00022670"/>
    </source>
</evidence>
<dbReference type="PANTHER" id="PTHR43343:SF3">
    <property type="entry name" value="PROTEASE DO-LIKE 8, CHLOROPLASTIC"/>
    <property type="match status" value="1"/>
</dbReference>
<dbReference type="PROSITE" id="PS50106">
    <property type="entry name" value="PDZ"/>
    <property type="match status" value="1"/>
</dbReference>